<dbReference type="GO" id="GO:0019569">
    <property type="term" value="P:L-arabinose catabolic process to D-xylulose 5-phosphate"/>
    <property type="evidence" value="ECO:0007669"/>
    <property type="project" value="InterPro"/>
</dbReference>
<evidence type="ECO:0000256" key="6">
    <source>
        <dbReference type="ARBA" id="ARBA00023277"/>
    </source>
</evidence>
<keyword evidence="5" id="KW-0054">Arabinose catabolism</keyword>
<keyword evidence="1 7" id="KW-0808">Transferase</keyword>
<dbReference type="EMBL" id="PKGZ01000005">
    <property type="protein sequence ID" value="PKY91031.1"/>
    <property type="molecule type" value="Genomic_DNA"/>
</dbReference>
<feature type="domain" description="Carbohydrate kinase FGGY N-terminal" evidence="8">
    <location>
        <begin position="5"/>
        <end position="251"/>
    </location>
</feature>
<dbReference type="InterPro" id="IPR018485">
    <property type="entry name" value="FGGY_C"/>
</dbReference>
<dbReference type="InterPro" id="IPR043129">
    <property type="entry name" value="ATPase_NBD"/>
</dbReference>
<evidence type="ECO:0000256" key="7">
    <source>
        <dbReference type="RuleBase" id="RU003733"/>
    </source>
</evidence>
<organism evidence="10 11">
    <name type="scientific">Aerococcus christensenii</name>
    <dbReference type="NCBI Taxonomy" id="87541"/>
    <lineage>
        <taxon>Bacteria</taxon>
        <taxon>Bacillati</taxon>
        <taxon>Bacillota</taxon>
        <taxon>Bacilli</taxon>
        <taxon>Lactobacillales</taxon>
        <taxon>Aerococcaceae</taxon>
        <taxon>Aerococcus</taxon>
    </lineage>
</organism>
<evidence type="ECO:0000256" key="3">
    <source>
        <dbReference type="ARBA" id="ARBA00022777"/>
    </source>
</evidence>
<evidence type="ECO:0000313" key="10">
    <source>
        <dbReference type="EMBL" id="PKY91031.1"/>
    </source>
</evidence>
<evidence type="ECO:0000256" key="2">
    <source>
        <dbReference type="ARBA" id="ARBA00022741"/>
    </source>
</evidence>
<dbReference type="Pfam" id="PF00370">
    <property type="entry name" value="FGGY_N"/>
    <property type="match status" value="1"/>
</dbReference>
<name>A0A2I1K5W8_9LACT</name>
<dbReference type="PANTHER" id="PTHR43435:SF4">
    <property type="entry name" value="FGGY CARBOHYDRATE KINASE DOMAIN-CONTAINING PROTEIN"/>
    <property type="match status" value="1"/>
</dbReference>
<comment type="similarity">
    <text evidence="7">Belongs to the FGGY kinase family.</text>
</comment>
<evidence type="ECO:0000256" key="5">
    <source>
        <dbReference type="ARBA" id="ARBA00022935"/>
    </source>
</evidence>
<proteinExistence type="inferred from homology"/>
<dbReference type="PROSITE" id="PS00445">
    <property type="entry name" value="FGGY_KINASES_2"/>
    <property type="match status" value="1"/>
</dbReference>
<dbReference type="Gene3D" id="3.30.420.40">
    <property type="match status" value="2"/>
</dbReference>
<dbReference type="InterPro" id="IPR018484">
    <property type="entry name" value="FGGY_N"/>
</dbReference>
<dbReference type="PANTHER" id="PTHR43435">
    <property type="entry name" value="RIBULOKINASE"/>
    <property type="match status" value="1"/>
</dbReference>
<sequence>MKKKYLLGIDGGTGGMRVGIFDFKGYEKGFASVPYPTYYPHSGWAEQKPLDWWRALRKAIQEALQTSQVKKEEILALSYDVTCCSVVLSKNDGTVLRNSLIWMDVRATEEAHEIAQCDHPVLKFNGYGNVSAEWMPCKVLWLKRYEPKIYEQSEKICEYADWLTYQLTGKWTMNLSNSATRWYYDSQSGGIPDDFYQKIGLRDVLAKFPQRVTTLGEQLGKLRLEAAEFLGLTTDTIVGQGGADAFVGILGLGLNYPGEVALMTGSSHLVMGLTDQYTYQGQGVFGPFPDAIQPGLGFVEGGQTSSGSILTWFIKNFCRDLEQCSENPYDVLDQEARTIAPGSNGLLVLDWWQGNRTPYTDPDVRGMIYGLSLASTRSEIYRAILEGVAYGTENVLERFRQLGFQVNELVMGGGTLRSDLWIQIHADVSNLPVKIPENGQAPTLGSAILASVAAGVYETNALAIESMVRYRKVVLPHSESHKRYQQLFKKYQLAYPICGEWMKSRGEDE</sequence>
<dbReference type="PIRSF" id="PIRSF000538">
    <property type="entry name" value="GlpK"/>
    <property type="match status" value="1"/>
</dbReference>
<dbReference type="Pfam" id="PF02782">
    <property type="entry name" value="FGGY_C"/>
    <property type="match status" value="1"/>
</dbReference>
<evidence type="ECO:0000259" key="9">
    <source>
        <dbReference type="Pfam" id="PF02782"/>
    </source>
</evidence>
<evidence type="ECO:0000259" key="8">
    <source>
        <dbReference type="Pfam" id="PF00370"/>
    </source>
</evidence>
<dbReference type="SUPFAM" id="SSF53067">
    <property type="entry name" value="Actin-like ATPase domain"/>
    <property type="match status" value="2"/>
</dbReference>
<evidence type="ECO:0000256" key="4">
    <source>
        <dbReference type="ARBA" id="ARBA00022840"/>
    </source>
</evidence>
<evidence type="ECO:0000313" key="11">
    <source>
        <dbReference type="Proteomes" id="UP000234775"/>
    </source>
</evidence>
<dbReference type="InterPro" id="IPR000577">
    <property type="entry name" value="Carb_kinase_FGGY"/>
</dbReference>
<accession>A0A2I1K5W8</accession>
<dbReference type="GO" id="GO:0005524">
    <property type="term" value="F:ATP binding"/>
    <property type="evidence" value="ECO:0007669"/>
    <property type="project" value="UniProtKB-KW"/>
</dbReference>
<dbReference type="Proteomes" id="UP000234775">
    <property type="component" value="Unassembled WGS sequence"/>
</dbReference>
<keyword evidence="2" id="KW-0547">Nucleotide-binding</keyword>
<dbReference type="GO" id="GO:0008741">
    <property type="term" value="F:ribulokinase activity"/>
    <property type="evidence" value="ECO:0007669"/>
    <property type="project" value="InterPro"/>
</dbReference>
<dbReference type="CDD" id="cd07781">
    <property type="entry name" value="ASKHA_NBD_FGGY_L-RBK"/>
    <property type="match status" value="1"/>
</dbReference>
<feature type="domain" description="Carbohydrate kinase FGGY C-terminal" evidence="9">
    <location>
        <begin position="261"/>
        <end position="454"/>
    </location>
</feature>
<reference evidence="10 11" key="1">
    <citation type="submission" date="2017-12" db="EMBL/GenBank/DDBJ databases">
        <title>Phylogenetic diversity of female urinary microbiome.</title>
        <authorList>
            <person name="Thomas-White K."/>
            <person name="Wolfe A.J."/>
        </authorList>
    </citation>
    <scope>NUCLEOTIDE SEQUENCE [LARGE SCALE GENOMIC DNA]</scope>
    <source>
        <strain evidence="10 11">UMB0844</strain>
    </source>
</reference>
<dbReference type="GO" id="GO:0005737">
    <property type="term" value="C:cytoplasm"/>
    <property type="evidence" value="ECO:0007669"/>
    <property type="project" value="TreeGrafter"/>
</dbReference>
<gene>
    <name evidence="10" type="ORF">CYJ27_06120</name>
</gene>
<evidence type="ECO:0000256" key="1">
    <source>
        <dbReference type="ARBA" id="ARBA00022679"/>
    </source>
</evidence>
<keyword evidence="11" id="KW-1185">Reference proteome</keyword>
<dbReference type="InterPro" id="IPR005929">
    <property type="entry name" value="Ribulokinase"/>
</dbReference>
<dbReference type="RefSeq" id="WP_101660524.1">
    <property type="nucleotide sequence ID" value="NZ_PKGZ01000005.1"/>
</dbReference>
<comment type="caution">
    <text evidence="10">The sequence shown here is derived from an EMBL/GenBank/DDBJ whole genome shotgun (WGS) entry which is preliminary data.</text>
</comment>
<protein>
    <submittedName>
        <fullName evidence="10">Xylulose kinase</fullName>
    </submittedName>
</protein>
<dbReference type="AlphaFoldDB" id="A0A2I1K5W8"/>
<keyword evidence="6" id="KW-0119">Carbohydrate metabolism</keyword>
<keyword evidence="4" id="KW-0067">ATP-binding</keyword>
<keyword evidence="3 7" id="KW-0418">Kinase</keyword>
<dbReference type="GO" id="GO:0019150">
    <property type="term" value="F:D-ribulokinase activity"/>
    <property type="evidence" value="ECO:0007669"/>
    <property type="project" value="TreeGrafter"/>
</dbReference>
<dbReference type="InterPro" id="IPR018483">
    <property type="entry name" value="Carb_kinase_FGGY_CS"/>
</dbReference>